<proteinExistence type="inferred from homology"/>
<dbReference type="Pfam" id="PF25885">
    <property type="entry name" value="HH_EMRA"/>
    <property type="match status" value="1"/>
</dbReference>
<feature type="transmembrane region" description="Helical" evidence="10">
    <location>
        <begin position="20"/>
        <end position="40"/>
    </location>
</feature>
<evidence type="ECO:0000259" key="11">
    <source>
        <dbReference type="Pfam" id="PF25885"/>
    </source>
</evidence>
<dbReference type="PANTHER" id="PTHR30386:SF19">
    <property type="entry name" value="MULTIDRUG EXPORT PROTEIN EMRA-RELATED"/>
    <property type="match status" value="1"/>
</dbReference>
<name>A0A4R2M5R8_RUBGE</name>
<reference evidence="12 13" key="1">
    <citation type="submission" date="2019-03" db="EMBL/GenBank/DDBJ databases">
        <title>Genomic Encyclopedia of Type Strains, Phase IV (KMG-IV): sequencing the most valuable type-strain genomes for metagenomic binning, comparative biology and taxonomic classification.</title>
        <authorList>
            <person name="Goeker M."/>
        </authorList>
    </citation>
    <scope>NUCLEOTIDE SEQUENCE [LARGE SCALE GENOMIC DNA]</scope>
    <source>
        <strain evidence="12 13">DSM 1709</strain>
    </source>
</reference>
<evidence type="ECO:0000256" key="1">
    <source>
        <dbReference type="ARBA" id="ARBA00004377"/>
    </source>
</evidence>
<dbReference type="Gene3D" id="1.10.287.470">
    <property type="entry name" value="Helix hairpin bin"/>
    <property type="match status" value="1"/>
</dbReference>
<evidence type="ECO:0000256" key="9">
    <source>
        <dbReference type="SAM" id="Coils"/>
    </source>
</evidence>
<keyword evidence="6 10" id="KW-0812">Transmembrane</keyword>
<dbReference type="GO" id="GO:0046677">
    <property type="term" value="P:response to antibiotic"/>
    <property type="evidence" value="ECO:0007669"/>
    <property type="project" value="UniProtKB-ARBA"/>
</dbReference>
<keyword evidence="8 10" id="KW-0472">Membrane</keyword>
<evidence type="ECO:0000256" key="2">
    <source>
        <dbReference type="ARBA" id="ARBA00009477"/>
    </source>
</evidence>
<keyword evidence="9" id="KW-0175">Coiled coil</keyword>
<dbReference type="PANTHER" id="PTHR30386">
    <property type="entry name" value="MEMBRANE FUSION SUBUNIT OF EMRAB-TOLC MULTIDRUG EFFLUX PUMP"/>
    <property type="match status" value="1"/>
</dbReference>
<dbReference type="GO" id="GO:0015721">
    <property type="term" value="P:bile acid and bile salt transport"/>
    <property type="evidence" value="ECO:0007669"/>
    <property type="project" value="UniProtKB-ARBA"/>
</dbReference>
<dbReference type="Proteomes" id="UP000295106">
    <property type="component" value="Unassembled WGS sequence"/>
</dbReference>
<evidence type="ECO:0000256" key="10">
    <source>
        <dbReference type="SAM" id="Phobius"/>
    </source>
</evidence>
<keyword evidence="7 10" id="KW-1133">Transmembrane helix</keyword>
<evidence type="ECO:0000256" key="6">
    <source>
        <dbReference type="ARBA" id="ARBA00022692"/>
    </source>
</evidence>
<comment type="similarity">
    <text evidence="2">Belongs to the membrane fusion protein (MFP) (TC 8.A.1) family.</text>
</comment>
<accession>A0A4R2M5R8</accession>
<evidence type="ECO:0000256" key="4">
    <source>
        <dbReference type="ARBA" id="ARBA00022475"/>
    </source>
</evidence>
<keyword evidence="3" id="KW-0813">Transport</keyword>
<keyword evidence="5" id="KW-0997">Cell inner membrane</keyword>
<comment type="caution">
    <text evidence="12">The sequence shown here is derived from an EMBL/GenBank/DDBJ whole genome shotgun (WGS) entry which is preliminary data.</text>
</comment>
<dbReference type="SUPFAM" id="SSF111369">
    <property type="entry name" value="HlyD-like secretion proteins"/>
    <property type="match status" value="2"/>
</dbReference>
<dbReference type="InterPro" id="IPR058633">
    <property type="entry name" value="EmrA/FarA_HH"/>
</dbReference>
<dbReference type="GeneID" id="99683543"/>
<dbReference type="OrthoDB" id="9811754at2"/>
<feature type="domain" description="Multidrug export protein EmrA/FarA alpha-helical hairpin" evidence="11">
    <location>
        <begin position="92"/>
        <end position="226"/>
    </location>
</feature>
<organism evidence="12 13">
    <name type="scientific">Rubrivivax gelatinosus</name>
    <name type="common">Rhodocyclus gelatinosus</name>
    <name type="synonym">Rhodopseudomonas gelatinosa</name>
    <dbReference type="NCBI Taxonomy" id="28068"/>
    <lineage>
        <taxon>Bacteria</taxon>
        <taxon>Pseudomonadati</taxon>
        <taxon>Pseudomonadota</taxon>
        <taxon>Betaproteobacteria</taxon>
        <taxon>Burkholderiales</taxon>
        <taxon>Sphaerotilaceae</taxon>
        <taxon>Rubrivivax</taxon>
    </lineage>
</organism>
<evidence type="ECO:0000313" key="12">
    <source>
        <dbReference type="EMBL" id="TCP02579.1"/>
    </source>
</evidence>
<evidence type="ECO:0000256" key="8">
    <source>
        <dbReference type="ARBA" id="ARBA00023136"/>
    </source>
</evidence>
<protein>
    <submittedName>
        <fullName evidence="12">Membrane fusion protein (Multidrug efflux system)</fullName>
    </submittedName>
</protein>
<keyword evidence="4" id="KW-1003">Cell membrane</keyword>
<comment type="subcellular location">
    <subcellularLocation>
        <location evidence="1">Cell inner membrane</location>
        <topology evidence="1">Single-pass membrane protein</topology>
    </subcellularLocation>
</comment>
<gene>
    <name evidence="12" type="ORF">EV684_106141</name>
</gene>
<dbReference type="InterPro" id="IPR050739">
    <property type="entry name" value="MFP"/>
</dbReference>
<evidence type="ECO:0000256" key="7">
    <source>
        <dbReference type="ARBA" id="ARBA00022989"/>
    </source>
</evidence>
<evidence type="ECO:0000313" key="13">
    <source>
        <dbReference type="Proteomes" id="UP000295106"/>
    </source>
</evidence>
<dbReference type="RefSeq" id="WP_132647154.1">
    <property type="nucleotide sequence ID" value="NZ_CP181386.1"/>
</dbReference>
<sequence>MSEPTSTPVADPGAKRKPALLAVTAITLAAAVLYGGWWLLTQRHHESTDNAYVQGQVVQITPQVAGTVLAVLADDTDLVKAGQPLVRLDAADARLALARAEAQLAQTVREVRTVYANDATYAANVRLREAEVARAEAEARRAADDLERRRPLLASGAVGGEELQHAETTLASAKSALAAARSALAAAQEQATSNRALTDGTTPEHHPNVERAAAAVREAWLALQRTELPAPIAGQVARRSVQVGQRVAPGTPLMSVVPLEQVWVEANFKEGQLRDMRIGQPVRLSADLYGSRVEYEGRVVGVGAGTGAAFALLPAQNATGNWIKVVQRVPVRIELDARQLAEHPLRVGLSMQASVDTADTHGEPVLAAVTRPTNRTAVFDAAGEAAERRVHEIIARNLGRPAKG</sequence>
<feature type="coiled-coil region" evidence="9">
    <location>
        <begin position="90"/>
        <end position="190"/>
    </location>
</feature>
<evidence type="ECO:0000256" key="3">
    <source>
        <dbReference type="ARBA" id="ARBA00022448"/>
    </source>
</evidence>
<dbReference type="Gene3D" id="2.40.50.100">
    <property type="match status" value="1"/>
</dbReference>
<dbReference type="AlphaFoldDB" id="A0A4R2M5R8"/>
<dbReference type="GO" id="GO:1990961">
    <property type="term" value="P:xenobiotic detoxification by transmembrane export across the plasma membrane"/>
    <property type="evidence" value="ECO:0007669"/>
    <property type="project" value="UniProtKB-ARBA"/>
</dbReference>
<dbReference type="GO" id="GO:0005886">
    <property type="term" value="C:plasma membrane"/>
    <property type="evidence" value="ECO:0007669"/>
    <property type="project" value="UniProtKB-SubCell"/>
</dbReference>
<dbReference type="FunFam" id="2.40.30.170:FF:000003">
    <property type="entry name" value="Multidrug resistance protein A"/>
    <property type="match status" value="1"/>
</dbReference>
<dbReference type="EMBL" id="SLXD01000006">
    <property type="protein sequence ID" value="TCP02579.1"/>
    <property type="molecule type" value="Genomic_DNA"/>
</dbReference>
<dbReference type="Gene3D" id="2.40.30.170">
    <property type="match status" value="1"/>
</dbReference>
<evidence type="ECO:0000256" key="5">
    <source>
        <dbReference type="ARBA" id="ARBA00022519"/>
    </source>
</evidence>